<comment type="caution">
    <text evidence="1">The sequence shown here is derived from an EMBL/GenBank/DDBJ whole genome shotgun (WGS) entry which is preliminary data.</text>
</comment>
<protein>
    <submittedName>
        <fullName evidence="1">Uncharacterized protein</fullName>
    </submittedName>
</protein>
<dbReference type="EMBL" id="JBBWWQ010000011">
    <property type="protein sequence ID" value="KAK8935212.1"/>
    <property type="molecule type" value="Genomic_DNA"/>
</dbReference>
<keyword evidence="2" id="KW-1185">Reference proteome</keyword>
<evidence type="ECO:0000313" key="2">
    <source>
        <dbReference type="Proteomes" id="UP001418222"/>
    </source>
</evidence>
<accession>A0AAP0BBJ1</accession>
<gene>
    <name evidence="1" type="ORF">KSP39_PZI012964</name>
</gene>
<organism evidence="1 2">
    <name type="scientific">Platanthera zijinensis</name>
    <dbReference type="NCBI Taxonomy" id="2320716"/>
    <lineage>
        <taxon>Eukaryota</taxon>
        <taxon>Viridiplantae</taxon>
        <taxon>Streptophyta</taxon>
        <taxon>Embryophyta</taxon>
        <taxon>Tracheophyta</taxon>
        <taxon>Spermatophyta</taxon>
        <taxon>Magnoliopsida</taxon>
        <taxon>Liliopsida</taxon>
        <taxon>Asparagales</taxon>
        <taxon>Orchidaceae</taxon>
        <taxon>Orchidoideae</taxon>
        <taxon>Orchideae</taxon>
        <taxon>Orchidinae</taxon>
        <taxon>Platanthera</taxon>
    </lineage>
</organism>
<dbReference type="AlphaFoldDB" id="A0AAP0BBJ1"/>
<reference evidence="1 2" key="1">
    <citation type="journal article" date="2022" name="Nat. Plants">
        <title>Genomes of leafy and leafless Platanthera orchids illuminate the evolution of mycoheterotrophy.</title>
        <authorList>
            <person name="Li M.H."/>
            <person name="Liu K.W."/>
            <person name="Li Z."/>
            <person name="Lu H.C."/>
            <person name="Ye Q.L."/>
            <person name="Zhang D."/>
            <person name="Wang J.Y."/>
            <person name="Li Y.F."/>
            <person name="Zhong Z.M."/>
            <person name="Liu X."/>
            <person name="Yu X."/>
            <person name="Liu D.K."/>
            <person name="Tu X.D."/>
            <person name="Liu B."/>
            <person name="Hao Y."/>
            <person name="Liao X.Y."/>
            <person name="Jiang Y.T."/>
            <person name="Sun W.H."/>
            <person name="Chen J."/>
            <person name="Chen Y.Q."/>
            <person name="Ai Y."/>
            <person name="Zhai J.W."/>
            <person name="Wu S.S."/>
            <person name="Zhou Z."/>
            <person name="Hsiao Y.Y."/>
            <person name="Wu W.L."/>
            <person name="Chen Y.Y."/>
            <person name="Lin Y.F."/>
            <person name="Hsu J.L."/>
            <person name="Li C.Y."/>
            <person name="Wang Z.W."/>
            <person name="Zhao X."/>
            <person name="Zhong W.Y."/>
            <person name="Ma X.K."/>
            <person name="Ma L."/>
            <person name="Huang J."/>
            <person name="Chen G.Z."/>
            <person name="Huang M.Z."/>
            <person name="Huang L."/>
            <person name="Peng D.H."/>
            <person name="Luo Y.B."/>
            <person name="Zou S.Q."/>
            <person name="Chen S.P."/>
            <person name="Lan S."/>
            <person name="Tsai W.C."/>
            <person name="Van de Peer Y."/>
            <person name="Liu Z.J."/>
        </authorList>
    </citation>
    <scope>NUCLEOTIDE SEQUENCE [LARGE SCALE GENOMIC DNA]</scope>
    <source>
        <strain evidence="1">Lor287</strain>
    </source>
</reference>
<evidence type="ECO:0000313" key="1">
    <source>
        <dbReference type="EMBL" id="KAK8935212.1"/>
    </source>
</evidence>
<sequence>MPPMPDPTLCVVPTTLVEPVWPIRWGSGPAAGDPPGSSSITALPFKFCAKKAMISSIRVSIRSSSLWVEVFTFSSIAATESVNPTRLSSRVSKRPTSSCVRVVTMVEKSASDTKC</sequence>
<proteinExistence type="predicted"/>
<dbReference type="Proteomes" id="UP001418222">
    <property type="component" value="Unassembled WGS sequence"/>
</dbReference>
<name>A0AAP0BBJ1_9ASPA</name>